<dbReference type="STRING" id="203124.Tery_1544"/>
<organism evidence="2">
    <name type="scientific">Trichodesmium erythraeum (strain IMS101)</name>
    <dbReference type="NCBI Taxonomy" id="203124"/>
    <lineage>
        <taxon>Bacteria</taxon>
        <taxon>Bacillati</taxon>
        <taxon>Cyanobacteriota</taxon>
        <taxon>Cyanophyceae</taxon>
        <taxon>Oscillatoriophycideae</taxon>
        <taxon>Oscillatoriales</taxon>
        <taxon>Microcoleaceae</taxon>
        <taxon>Trichodesmium</taxon>
    </lineage>
</organism>
<protein>
    <submittedName>
        <fullName evidence="2">ATPase-like protein</fullName>
    </submittedName>
</protein>
<dbReference type="AlphaFoldDB" id="Q115K0"/>
<dbReference type="PANTHER" id="PTHR43581">
    <property type="entry name" value="ATP/GTP PHOSPHATASE"/>
    <property type="match status" value="1"/>
</dbReference>
<dbReference type="eggNOG" id="COG1106">
    <property type="taxonomic scope" value="Bacteria"/>
</dbReference>
<dbReference type="InterPro" id="IPR051396">
    <property type="entry name" value="Bact_Antivir_Def_Nuclease"/>
</dbReference>
<name>Q115K0_TRIEI</name>
<proteinExistence type="predicted"/>
<dbReference type="GO" id="GO:0005524">
    <property type="term" value="F:ATP binding"/>
    <property type="evidence" value="ECO:0007669"/>
    <property type="project" value="InterPro"/>
</dbReference>
<dbReference type="InterPro" id="IPR003593">
    <property type="entry name" value="AAA+_ATPase"/>
</dbReference>
<evidence type="ECO:0000259" key="1">
    <source>
        <dbReference type="SMART" id="SM00382"/>
    </source>
</evidence>
<dbReference type="PANTHER" id="PTHR43581:SF4">
    <property type="entry name" value="ATP_GTP PHOSPHATASE"/>
    <property type="match status" value="1"/>
</dbReference>
<accession>Q115K0</accession>
<dbReference type="EMBL" id="CP000393">
    <property type="protein sequence ID" value="ABG50824.1"/>
    <property type="molecule type" value="Genomic_DNA"/>
</dbReference>
<feature type="domain" description="AAA+ ATPase" evidence="1">
    <location>
        <begin position="25"/>
        <end position="363"/>
    </location>
</feature>
<dbReference type="InterPro" id="IPR027417">
    <property type="entry name" value="P-loop_NTPase"/>
</dbReference>
<reference evidence="2" key="1">
    <citation type="submission" date="2006-06" db="EMBL/GenBank/DDBJ databases">
        <title>Complete sequence of Trichodesmium erythraeum IMS101.</title>
        <authorList>
            <consortium name="US DOE Joint Genome Institute"/>
            <person name="Copeland A."/>
            <person name="Lucas S."/>
            <person name="Lapidus A."/>
            <person name="Barry K."/>
            <person name="Detter J.C."/>
            <person name="Glavina del Rio T."/>
            <person name="Hammon N."/>
            <person name="Israni S."/>
            <person name="Dalin E."/>
            <person name="Tice H."/>
            <person name="Pitluck S."/>
            <person name="Kiss H."/>
            <person name="Munk A.C."/>
            <person name="Brettin T."/>
            <person name="Bruce D."/>
            <person name="Han C."/>
            <person name="Tapia R."/>
            <person name="Gilna P."/>
            <person name="Schmutz J."/>
            <person name="Larimer F."/>
            <person name="Land M."/>
            <person name="Hauser L."/>
            <person name="Kyrpides N."/>
            <person name="Kim E."/>
            <person name="Richardson P."/>
        </authorList>
    </citation>
    <scope>NUCLEOTIDE SEQUENCE [LARGE SCALE GENOMIC DNA]</scope>
    <source>
        <strain evidence="2">IMS101</strain>
    </source>
</reference>
<dbReference type="OrthoDB" id="9801813at2"/>
<gene>
    <name evidence="2" type="ordered locus">Tery_1544</name>
</gene>
<dbReference type="InterPro" id="IPR041685">
    <property type="entry name" value="AAA_GajA/Old/RecF-like"/>
</dbReference>
<evidence type="ECO:0000313" key="2">
    <source>
        <dbReference type="EMBL" id="ABG50824.1"/>
    </source>
</evidence>
<dbReference type="SMART" id="SM00382">
    <property type="entry name" value="AAA"/>
    <property type="match status" value="1"/>
</dbReference>
<dbReference type="Gene3D" id="3.40.50.300">
    <property type="entry name" value="P-loop containing nucleotide triphosphate hydrolases"/>
    <property type="match status" value="1"/>
</dbReference>
<dbReference type="Pfam" id="PF13175">
    <property type="entry name" value="AAA_15"/>
    <property type="match status" value="1"/>
</dbReference>
<dbReference type="SUPFAM" id="SSF52540">
    <property type="entry name" value="P-loop containing nucleoside triphosphate hydrolases"/>
    <property type="match status" value="1"/>
</dbReference>
<dbReference type="KEGG" id="ter:Tery_1544"/>
<dbReference type="RefSeq" id="WP_011611200.1">
    <property type="nucleotide sequence ID" value="NC_008312.1"/>
</dbReference>
<dbReference type="HOGENOM" id="CLU_063816_1_1_3"/>
<sequence>MDKQPIDNLTIHHFRGIRDLTLENLGQINLLVGVNNSGKTSVLEAIYTYCNPLEPLEWLNTAWRREVKSSRKSKLESLKWLFPQNTHNNSDSFYQGETWVSGNSTFGFLESKATYQEIEEIWDSTKDNDEEDEQENLINEIDIDDNEIRRGAGLKLRFTPLKLIPKSDIFDYENDEKNQEKFISKNFRIWENQPLTILNKYKGNWLSVDIVTPFSHRIEQLQIKLLTGAIFQGFKPEIIELISMMDSEILDLEILDITGKNSRLYVRHKTLGITPLSSFGDGVSRLLFMALTIAKLKDGILLIDELETAIHTEALLFSFSWLVKWCRKTNVQLFATTHSLETVDAMLNASKLRNDLVLYRLYQKDMQTQAIRIDQVKLTRVRENLGLEVRW</sequence>
<dbReference type="GO" id="GO:0016887">
    <property type="term" value="F:ATP hydrolysis activity"/>
    <property type="evidence" value="ECO:0007669"/>
    <property type="project" value="InterPro"/>
</dbReference>